<feature type="region of interest" description="Disordered" evidence="1">
    <location>
        <begin position="217"/>
        <end position="260"/>
    </location>
</feature>
<dbReference type="AlphaFoldDB" id="A0A9P6HLL0"/>
<feature type="domain" description="Fungal-type protein kinase" evidence="2">
    <location>
        <begin position="82"/>
        <end position="207"/>
    </location>
</feature>
<sequence>MACHDVLDKQNEFPERPERWYHELEFVVGTPMADGTEGAAVLKPDIMGGNGISKLEGPLFWKPPTDQLAHQAMLPVGAGNCWRKMVAHAATYARSLFGANPMRVFALILGFNRDNNQLRFLVFHRGGLAASHPYDLTQEDGLKEVARLLLTLASWRTAADAGFITCGDDTTHLLPVDKEGEQHVRATVKEIIFRSPCVRGRMTQVFLLLLPTNAPPADQELKSTTTSREKGKSVSGEQLPGPATVRSGLETGSSENVPSLSKVLEQTKGGNSSILVI</sequence>
<evidence type="ECO:0000313" key="3">
    <source>
        <dbReference type="EMBL" id="KAF9788656.1"/>
    </source>
</evidence>
<gene>
    <name evidence="3" type="ORF">BJ322DRAFT_652705</name>
</gene>
<protein>
    <recommendedName>
        <fullName evidence="2">Fungal-type protein kinase domain-containing protein</fullName>
    </recommendedName>
</protein>
<organism evidence="3 4">
    <name type="scientific">Thelephora terrestris</name>
    <dbReference type="NCBI Taxonomy" id="56493"/>
    <lineage>
        <taxon>Eukaryota</taxon>
        <taxon>Fungi</taxon>
        <taxon>Dikarya</taxon>
        <taxon>Basidiomycota</taxon>
        <taxon>Agaricomycotina</taxon>
        <taxon>Agaricomycetes</taxon>
        <taxon>Thelephorales</taxon>
        <taxon>Thelephoraceae</taxon>
        <taxon>Thelephora</taxon>
    </lineage>
</organism>
<feature type="compositionally biased region" description="Polar residues" evidence="1">
    <location>
        <begin position="250"/>
        <end position="259"/>
    </location>
</feature>
<keyword evidence="4" id="KW-1185">Reference proteome</keyword>
<name>A0A9P6HLL0_9AGAM</name>
<dbReference type="InterPro" id="IPR040976">
    <property type="entry name" value="Pkinase_fungal"/>
</dbReference>
<evidence type="ECO:0000259" key="2">
    <source>
        <dbReference type="Pfam" id="PF17667"/>
    </source>
</evidence>
<evidence type="ECO:0000256" key="1">
    <source>
        <dbReference type="SAM" id="MobiDB-lite"/>
    </source>
</evidence>
<dbReference type="Pfam" id="PF17667">
    <property type="entry name" value="Pkinase_fungal"/>
    <property type="match status" value="1"/>
</dbReference>
<evidence type="ECO:0000313" key="4">
    <source>
        <dbReference type="Proteomes" id="UP000736335"/>
    </source>
</evidence>
<dbReference type="Proteomes" id="UP000736335">
    <property type="component" value="Unassembled WGS sequence"/>
</dbReference>
<reference evidence="3" key="1">
    <citation type="journal article" date="2020" name="Nat. Commun.">
        <title>Large-scale genome sequencing of mycorrhizal fungi provides insights into the early evolution of symbiotic traits.</title>
        <authorList>
            <person name="Miyauchi S."/>
            <person name="Kiss E."/>
            <person name="Kuo A."/>
            <person name="Drula E."/>
            <person name="Kohler A."/>
            <person name="Sanchez-Garcia M."/>
            <person name="Morin E."/>
            <person name="Andreopoulos B."/>
            <person name="Barry K.W."/>
            <person name="Bonito G."/>
            <person name="Buee M."/>
            <person name="Carver A."/>
            <person name="Chen C."/>
            <person name="Cichocki N."/>
            <person name="Clum A."/>
            <person name="Culley D."/>
            <person name="Crous P.W."/>
            <person name="Fauchery L."/>
            <person name="Girlanda M."/>
            <person name="Hayes R.D."/>
            <person name="Keri Z."/>
            <person name="LaButti K."/>
            <person name="Lipzen A."/>
            <person name="Lombard V."/>
            <person name="Magnuson J."/>
            <person name="Maillard F."/>
            <person name="Murat C."/>
            <person name="Nolan M."/>
            <person name="Ohm R.A."/>
            <person name="Pangilinan J."/>
            <person name="Pereira M.F."/>
            <person name="Perotto S."/>
            <person name="Peter M."/>
            <person name="Pfister S."/>
            <person name="Riley R."/>
            <person name="Sitrit Y."/>
            <person name="Stielow J.B."/>
            <person name="Szollosi G."/>
            <person name="Zifcakova L."/>
            <person name="Stursova M."/>
            <person name="Spatafora J.W."/>
            <person name="Tedersoo L."/>
            <person name="Vaario L.M."/>
            <person name="Yamada A."/>
            <person name="Yan M."/>
            <person name="Wang P."/>
            <person name="Xu J."/>
            <person name="Bruns T."/>
            <person name="Baldrian P."/>
            <person name="Vilgalys R."/>
            <person name="Dunand C."/>
            <person name="Henrissat B."/>
            <person name="Grigoriev I.V."/>
            <person name="Hibbett D."/>
            <person name="Nagy L.G."/>
            <person name="Martin F.M."/>
        </authorList>
    </citation>
    <scope>NUCLEOTIDE SEQUENCE</scope>
    <source>
        <strain evidence="3">UH-Tt-Lm1</strain>
    </source>
</reference>
<proteinExistence type="predicted"/>
<dbReference type="OrthoDB" id="3182677at2759"/>
<dbReference type="EMBL" id="WIUZ02000004">
    <property type="protein sequence ID" value="KAF9788656.1"/>
    <property type="molecule type" value="Genomic_DNA"/>
</dbReference>
<reference evidence="3" key="2">
    <citation type="submission" date="2020-11" db="EMBL/GenBank/DDBJ databases">
        <authorList>
            <consortium name="DOE Joint Genome Institute"/>
            <person name="Kuo A."/>
            <person name="Miyauchi S."/>
            <person name="Kiss E."/>
            <person name="Drula E."/>
            <person name="Kohler A."/>
            <person name="Sanchez-Garcia M."/>
            <person name="Andreopoulos B."/>
            <person name="Barry K.W."/>
            <person name="Bonito G."/>
            <person name="Buee M."/>
            <person name="Carver A."/>
            <person name="Chen C."/>
            <person name="Cichocki N."/>
            <person name="Clum A."/>
            <person name="Culley D."/>
            <person name="Crous P.W."/>
            <person name="Fauchery L."/>
            <person name="Girlanda M."/>
            <person name="Hayes R."/>
            <person name="Keri Z."/>
            <person name="Labutti K."/>
            <person name="Lipzen A."/>
            <person name="Lombard V."/>
            <person name="Magnuson J."/>
            <person name="Maillard F."/>
            <person name="Morin E."/>
            <person name="Murat C."/>
            <person name="Nolan M."/>
            <person name="Ohm R."/>
            <person name="Pangilinan J."/>
            <person name="Pereira M."/>
            <person name="Perotto S."/>
            <person name="Peter M."/>
            <person name="Riley R."/>
            <person name="Sitrit Y."/>
            <person name="Stielow B."/>
            <person name="Szollosi G."/>
            <person name="Zifcakova L."/>
            <person name="Stursova M."/>
            <person name="Spatafora J.W."/>
            <person name="Tedersoo L."/>
            <person name="Vaario L.-M."/>
            <person name="Yamada A."/>
            <person name="Yan M."/>
            <person name="Wang P."/>
            <person name="Xu J."/>
            <person name="Bruns T."/>
            <person name="Baldrian P."/>
            <person name="Vilgalys R."/>
            <person name="Henrissat B."/>
            <person name="Grigoriev I.V."/>
            <person name="Hibbett D."/>
            <person name="Nagy L.G."/>
            <person name="Martin F.M."/>
        </authorList>
    </citation>
    <scope>NUCLEOTIDE SEQUENCE</scope>
    <source>
        <strain evidence="3">UH-Tt-Lm1</strain>
    </source>
</reference>
<accession>A0A9P6HLL0</accession>
<comment type="caution">
    <text evidence="3">The sequence shown here is derived from an EMBL/GenBank/DDBJ whole genome shotgun (WGS) entry which is preliminary data.</text>
</comment>